<reference evidence="3" key="1">
    <citation type="journal article" date="2019" name="Int. J. Syst. Evol. Microbiol.">
        <title>The Global Catalogue of Microorganisms (GCM) 10K type strain sequencing project: providing services to taxonomists for standard genome sequencing and annotation.</title>
        <authorList>
            <consortium name="The Broad Institute Genomics Platform"/>
            <consortium name="The Broad Institute Genome Sequencing Center for Infectious Disease"/>
            <person name="Wu L."/>
            <person name="Ma J."/>
        </authorList>
    </citation>
    <scope>NUCLEOTIDE SEQUENCE [LARGE SCALE GENOMIC DNA]</scope>
    <source>
        <strain evidence="3">JCM 16022</strain>
    </source>
</reference>
<sequence length="342" mass="35326">MTTMTRPGLPQPTGDVWIHVEDDGSVPTVRRRATELATIAGFDENRVAQVGIAATELASNIVKHAGEGSVVLRRIQAETTTGVELITIDSGPGRRNIHAMVADGTTTSGTLGIGLGAVKRMAGALHLHSVPGHGTVVSAALWPSLEQPAALPVSGLVRPLRGQEVSGDAIAHRAFEGGHLIMAADGLGHGPLAAVASTRAVEVFQESAGVAPGALITRMHGALSGTRGAAVAVVRLDEDTRTVVHAGVGNIAGRLLGEHRSRGMASQPGIVGHNLPRVRETSFDASDTRAVVLHSDGLTEKWELSSLPGVIRQGPAVLAAALMREAGVRRDDASVVVLRVPA</sequence>
<dbReference type="EMBL" id="BAAAQR010000003">
    <property type="protein sequence ID" value="GAA2142107.1"/>
    <property type="molecule type" value="Genomic_DNA"/>
</dbReference>
<dbReference type="Gene3D" id="3.60.40.10">
    <property type="entry name" value="PPM-type phosphatase domain"/>
    <property type="match status" value="1"/>
</dbReference>
<feature type="domain" description="PPM-type phosphatase" evidence="1">
    <location>
        <begin position="165"/>
        <end position="340"/>
    </location>
</feature>
<dbReference type="InterPro" id="IPR001932">
    <property type="entry name" value="PPM-type_phosphatase-like_dom"/>
</dbReference>
<accession>A0ABP5LA89</accession>
<dbReference type="Gene3D" id="3.30.565.10">
    <property type="entry name" value="Histidine kinase-like ATPase, C-terminal domain"/>
    <property type="match status" value="1"/>
</dbReference>
<dbReference type="PANTHER" id="PTHR35801">
    <property type="entry name" value="PHOSPHOSERINE PHOSPHATASE RSBX"/>
    <property type="match status" value="1"/>
</dbReference>
<comment type="caution">
    <text evidence="2">The sequence shown here is derived from an EMBL/GenBank/DDBJ whole genome shotgun (WGS) entry which is preliminary data.</text>
</comment>
<evidence type="ECO:0000259" key="1">
    <source>
        <dbReference type="SMART" id="SM00331"/>
    </source>
</evidence>
<dbReference type="InterPro" id="IPR003594">
    <property type="entry name" value="HATPase_dom"/>
</dbReference>
<dbReference type="InterPro" id="IPR039248">
    <property type="entry name" value="Ptase_RsbX"/>
</dbReference>
<evidence type="ECO:0000313" key="3">
    <source>
        <dbReference type="Proteomes" id="UP001501771"/>
    </source>
</evidence>
<dbReference type="PANTHER" id="PTHR35801:SF1">
    <property type="entry name" value="PHOSPHOSERINE PHOSPHATASE RSBX"/>
    <property type="match status" value="1"/>
</dbReference>
<dbReference type="SUPFAM" id="SSF81606">
    <property type="entry name" value="PP2C-like"/>
    <property type="match status" value="1"/>
</dbReference>
<keyword evidence="3" id="KW-1185">Reference proteome</keyword>
<dbReference type="InterPro" id="IPR036457">
    <property type="entry name" value="PPM-type-like_dom_sf"/>
</dbReference>
<dbReference type="Proteomes" id="UP001501771">
    <property type="component" value="Unassembled WGS sequence"/>
</dbReference>
<proteinExistence type="predicted"/>
<protein>
    <submittedName>
        <fullName evidence="2">SpoIIE family protein phosphatase</fullName>
    </submittedName>
</protein>
<gene>
    <name evidence="2" type="ORF">GCM10009844_12970</name>
</gene>
<dbReference type="SMART" id="SM00331">
    <property type="entry name" value="PP2C_SIG"/>
    <property type="match status" value="1"/>
</dbReference>
<evidence type="ECO:0000313" key="2">
    <source>
        <dbReference type="EMBL" id="GAA2142107.1"/>
    </source>
</evidence>
<dbReference type="Pfam" id="PF07228">
    <property type="entry name" value="SpoIIE"/>
    <property type="match status" value="1"/>
</dbReference>
<name>A0ABP5LA89_9ACTN</name>
<dbReference type="SUPFAM" id="SSF55874">
    <property type="entry name" value="ATPase domain of HSP90 chaperone/DNA topoisomerase II/histidine kinase"/>
    <property type="match status" value="1"/>
</dbReference>
<organism evidence="2 3">
    <name type="scientific">Nocardioides koreensis</name>
    <dbReference type="NCBI Taxonomy" id="433651"/>
    <lineage>
        <taxon>Bacteria</taxon>
        <taxon>Bacillati</taxon>
        <taxon>Actinomycetota</taxon>
        <taxon>Actinomycetes</taxon>
        <taxon>Propionibacteriales</taxon>
        <taxon>Nocardioidaceae</taxon>
        <taxon>Nocardioides</taxon>
    </lineage>
</organism>
<dbReference type="Pfam" id="PF13581">
    <property type="entry name" value="HATPase_c_2"/>
    <property type="match status" value="1"/>
</dbReference>
<dbReference type="InterPro" id="IPR036890">
    <property type="entry name" value="HATPase_C_sf"/>
</dbReference>